<feature type="domain" description="LysR substrate-binding" evidence="2">
    <location>
        <begin position="2"/>
        <end position="173"/>
    </location>
</feature>
<organism evidence="3 4">
    <name type="scientific">Plesiocystis pacifica SIR-1</name>
    <dbReference type="NCBI Taxonomy" id="391625"/>
    <lineage>
        <taxon>Bacteria</taxon>
        <taxon>Pseudomonadati</taxon>
        <taxon>Myxococcota</taxon>
        <taxon>Polyangia</taxon>
        <taxon>Nannocystales</taxon>
        <taxon>Nannocystaceae</taxon>
        <taxon>Plesiocystis</taxon>
    </lineage>
</organism>
<evidence type="ECO:0000313" key="4">
    <source>
        <dbReference type="Proteomes" id="UP000005801"/>
    </source>
</evidence>
<dbReference type="Proteomes" id="UP000005801">
    <property type="component" value="Unassembled WGS sequence"/>
</dbReference>
<dbReference type="eggNOG" id="COG0583">
    <property type="taxonomic scope" value="Bacteria"/>
</dbReference>
<dbReference type="SUPFAM" id="SSF53850">
    <property type="entry name" value="Periplasmic binding protein-like II"/>
    <property type="match status" value="1"/>
</dbReference>
<dbReference type="InterPro" id="IPR005119">
    <property type="entry name" value="LysR_subst-bd"/>
</dbReference>
<dbReference type="PANTHER" id="PTHR30537:SF31">
    <property type="entry name" value="TRANSCRIPTIONAL REGULATOR, LYSR FAMILY"/>
    <property type="match status" value="1"/>
</dbReference>
<dbReference type="Pfam" id="PF03466">
    <property type="entry name" value="LysR_substrate"/>
    <property type="match status" value="1"/>
</dbReference>
<dbReference type="GO" id="GO:0003700">
    <property type="term" value="F:DNA-binding transcription factor activity"/>
    <property type="evidence" value="ECO:0007669"/>
    <property type="project" value="TreeGrafter"/>
</dbReference>
<evidence type="ECO:0000259" key="2">
    <source>
        <dbReference type="Pfam" id="PF03466"/>
    </source>
</evidence>
<evidence type="ECO:0000313" key="3">
    <source>
        <dbReference type="EMBL" id="EDM76161.1"/>
    </source>
</evidence>
<dbReference type="Gene3D" id="3.40.190.10">
    <property type="entry name" value="Periplasmic binding protein-like II"/>
    <property type="match status" value="2"/>
</dbReference>
<dbReference type="CDD" id="cd08422">
    <property type="entry name" value="PBP2_CrgA_like"/>
    <property type="match status" value="1"/>
</dbReference>
<protein>
    <submittedName>
        <fullName evidence="3">Transcriptional regulator, LysR family protein</fullName>
    </submittedName>
</protein>
<dbReference type="AlphaFoldDB" id="A6GD86"/>
<dbReference type="GO" id="GO:0006351">
    <property type="term" value="P:DNA-templated transcription"/>
    <property type="evidence" value="ECO:0007669"/>
    <property type="project" value="TreeGrafter"/>
</dbReference>
<accession>A6GD86</accession>
<comment type="caution">
    <text evidence="3">The sequence shown here is derived from an EMBL/GenBank/DDBJ whole genome shotgun (WGS) entry which is preliminary data.</text>
</comment>
<sequence>MVAAFMARHPDVVVDVLLTDRMVNPILDDVDIAVRLGQRLADSELKSRKLADLQVVAVASPELAATLDELEVVPSVVFTPEHGHAWRYQDGPALLQARLVVNDYLSVIAALEAGVGVGVVSSVLAAEPLAAGRLVQVWPEWKLPKGKVWAVYPARGRVPLKIRLMLDALREGFAVG</sequence>
<dbReference type="GO" id="GO:0043565">
    <property type="term" value="F:sequence-specific DNA binding"/>
    <property type="evidence" value="ECO:0007669"/>
    <property type="project" value="TreeGrafter"/>
</dbReference>
<gene>
    <name evidence="3" type="ORF">PPSIR1_26913</name>
</gene>
<keyword evidence="4" id="KW-1185">Reference proteome</keyword>
<reference evidence="3 4" key="1">
    <citation type="submission" date="2007-06" db="EMBL/GenBank/DDBJ databases">
        <authorList>
            <person name="Shimkets L."/>
            <person name="Ferriera S."/>
            <person name="Johnson J."/>
            <person name="Kravitz S."/>
            <person name="Beeson K."/>
            <person name="Sutton G."/>
            <person name="Rogers Y.-H."/>
            <person name="Friedman R."/>
            <person name="Frazier M."/>
            <person name="Venter J.C."/>
        </authorList>
    </citation>
    <scope>NUCLEOTIDE SEQUENCE [LARGE SCALE GENOMIC DNA]</scope>
    <source>
        <strain evidence="3 4">SIR-1</strain>
    </source>
</reference>
<evidence type="ECO:0000256" key="1">
    <source>
        <dbReference type="ARBA" id="ARBA00009437"/>
    </source>
</evidence>
<dbReference type="EMBL" id="ABCS01000071">
    <property type="protein sequence ID" value="EDM76161.1"/>
    <property type="molecule type" value="Genomic_DNA"/>
</dbReference>
<comment type="similarity">
    <text evidence="1">Belongs to the LysR transcriptional regulatory family.</text>
</comment>
<dbReference type="InterPro" id="IPR058163">
    <property type="entry name" value="LysR-type_TF_proteobact-type"/>
</dbReference>
<dbReference type="STRING" id="391625.PPSIR1_26913"/>
<proteinExistence type="inferred from homology"/>
<dbReference type="PANTHER" id="PTHR30537">
    <property type="entry name" value="HTH-TYPE TRANSCRIPTIONAL REGULATOR"/>
    <property type="match status" value="1"/>
</dbReference>
<name>A6GD86_9BACT</name>